<protein>
    <submittedName>
        <fullName evidence="3">Uncharacterized protein</fullName>
    </submittedName>
</protein>
<reference evidence="3" key="1">
    <citation type="submission" date="2016-11" db="UniProtKB">
        <authorList>
            <consortium name="WormBaseParasite"/>
        </authorList>
    </citation>
    <scope>IDENTIFICATION</scope>
</reference>
<proteinExistence type="predicted"/>
<feature type="compositionally biased region" description="Polar residues" evidence="1">
    <location>
        <begin position="1"/>
        <end position="23"/>
    </location>
</feature>
<dbReference type="AlphaFoldDB" id="A0A1I8AKD9"/>
<evidence type="ECO:0000313" key="3">
    <source>
        <dbReference type="WBParaSite" id="L893_g6645.t1"/>
    </source>
</evidence>
<feature type="region of interest" description="Disordered" evidence="1">
    <location>
        <begin position="1"/>
        <end position="32"/>
    </location>
</feature>
<dbReference type="WBParaSite" id="L893_g6645.t1">
    <property type="protein sequence ID" value="L893_g6645.t1"/>
    <property type="gene ID" value="L893_g6645"/>
</dbReference>
<evidence type="ECO:0000256" key="1">
    <source>
        <dbReference type="SAM" id="MobiDB-lite"/>
    </source>
</evidence>
<evidence type="ECO:0000313" key="2">
    <source>
        <dbReference type="Proteomes" id="UP000095287"/>
    </source>
</evidence>
<name>A0A1I8AKD9_9BILA</name>
<sequence length="32" mass="3534">MHSKPNNNPADRPKSPSQITSMASPFGETRLH</sequence>
<organism evidence="2 3">
    <name type="scientific">Steinernema glaseri</name>
    <dbReference type="NCBI Taxonomy" id="37863"/>
    <lineage>
        <taxon>Eukaryota</taxon>
        <taxon>Metazoa</taxon>
        <taxon>Ecdysozoa</taxon>
        <taxon>Nematoda</taxon>
        <taxon>Chromadorea</taxon>
        <taxon>Rhabditida</taxon>
        <taxon>Tylenchina</taxon>
        <taxon>Panagrolaimomorpha</taxon>
        <taxon>Strongyloidoidea</taxon>
        <taxon>Steinernematidae</taxon>
        <taxon>Steinernema</taxon>
    </lineage>
</organism>
<accession>A0A1I8AKD9</accession>
<keyword evidence="2" id="KW-1185">Reference proteome</keyword>
<dbReference type="Proteomes" id="UP000095287">
    <property type="component" value="Unplaced"/>
</dbReference>